<dbReference type="OrthoDB" id="9806565at2"/>
<name>A0A1Y6K4B5_9CHLR</name>
<evidence type="ECO:0000259" key="1">
    <source>
        <dbReference type="Pfam" id="PF01494"/>
    </source>
</evidence>
<accession>A0A1Y6K4B5</accession>
<dbReference type="RefSeq" id="WP_087862351.1">
    <property type="nucleotide sequence ID" value="NZ_LT859958.1"/>
</dbReference>
<dbReference type="PANTHER" id="PTHR42685">
    <property type="entry name" value="GERANYLGERANYL DIPHOSPHATE REDUCTASE"/>
    <property type="match status" value="1"/>
</dbReference>
<dbReference type="Gene3D" id="3.50.50.60">
    <property type="entry name" value="FAD/NAD(P)-binding domain"/>
    <property type="match status" value="1"/>
</dbReference>
<dbReference type="Pfam" id="PF01494">
    <property type="entry name" value="FAD_binding_3"/>
    <property type="match status" value="1"/>
</dbReference>
<organism evidence="2 3">
    <name type="scientific">Candidatus Brevifilum fermentans</name>
    <dbReference type="NCBI Taxonomy" id="1986204"/>
    <lineage>
        <taxon>Bacteria</taxon>
        <taxon>Bacillati</taxon>
        <taxon>Chloroflexota</taxon>
        <taxon>Anaerolineae</taxon>
        <taxon>Anaerolineales</taxon>
        <taxon>Anaerolineaceae</taxon>
        <taxon>Candidatus Brevifilum</taxon>
    </lineage>
</organism>
<dbReference type="InterPro" id="IPR036188">
    <property type="entry name" value="FAD/NAD-bd_sf"/>
</dbReference>
<evidence type="ECO:0000313" key="2">
    <source>
        <dbReference type="EMBL" id="SMX54513.1"/>
    </source>
</evidence>
<gene>
    <name evidence="2" type="ORF">CFX1CAM_1448</name>
</gene>
<dbReference type="KEGG" id="abat:CFX1CAM_1448"/>
<reference evidence="3" key="1">
    <citation type="submission" date="2017-05" db="EMBL/GenBank/DDBJ databases">
        <authorList>
            <person name="Kirkegaard R."/>
            <person name="Mcilroy J S."/>
        </authorList>
    </citation>
    <scope>NUCLEOTIDE SEQUENCE [LARGE SCALE GENOMIC DNA]</scope>
</reference>
<feature type="domain" description="FAD-binding" evidence="1">
    <location>
        <begin position="7"/>
        <end position="39"/>
    </location>
</feature>
<dbReference type="Proteomes" id="UP000195514">
    <property type="component" value="Chromosome I"/>
</dbReference>
<protein>
    <recommendedName>
        <fullName evidence="1">FAD-binding domain-containing protein</fullName>
    </recommendedName>
</protein>
<dbReference type="EMBL" id="LT859958">
    <property type="protein sequence ID" value="SMX54513.1"/>
    <property type="molecule type" value="Genomic_DNA"/>
</dbReference>
<proteinExistence type="predicted"/>
<dbReference type="AlphaFoldDB" id="A0A1Y6K4B5"/>
<dbReference type="PANTHER" id="PTHR42685:SF18">
    <property type="entry name" value="DIGERANYLGERANYLGLYCEROPHOSPHOLIPID REDUCTASE"/>
    <property type="match status" value="1"/>
</dbReference>
<evidence type="ECO:0000313" key="3">
    <source>
        <dbReference type="Proteomes" id="UP000195514"/>
    </source>
</evidence>
<dbReference type="InterPro" id="IPR002938">
    <property type="entry name" value="FAD-bd"/>
</dbReference>
<dbReference type="GO" id="GO:0071949">
    <property type="term" value="F:FAD binding"/>
    <property type="evidence" value="ECO:0007669"/>
    <property type="project" value="InterPro"/>
</dbReference>
<dbReference type="InterPro" id="IPR050407">
    <property type="entry name" value="Geranylgeranyl_reductase"/>
</dbReference>
<keyword evidence="3" id="KW-1185">Reference proteome</keyword>
<dbReference type="SUPFAM" id="SSF51905">
    <property type="entry name" value="FAD/NAD(P)-binding domain"/>
    <property type="match status" value="1"/>
</dbReference>
<sequence length="443" mass="49686">MTKTIHTDVLIVGAGPIGAYLGWKLADAGCDVHLLEALTLDKVGAHIEVIHIDEIRFDEFEIPHPTPPELIHLPPFFKVWSVDSSRYFEVHYPFYVINMPLYVQRLHGYIRNSGGKLTEKARVEDVIVEDGYIKGVTGNIGGEPFEAYARITVDASGIVGALRTRLPDDFGIENTPLPPEQTFYSGLELREDIPEGYPTGSNSFLGTPGFWNMSYGDGAILGMVIPGSAELAWEKHKQWREERYGDPGKLVARRIGCGPYRRAPLSYVGDGFVAVGDSVYQNKAFSGEGIVSGYTACKIAKDVIFDALEKDDCSKKGLWAYNTRYFRGQGAKFASVMGFLPIVNDFPPEELDFLNTNEIIFCKDDYEYLNLNYELNLPPERWARICQTIEAGVKEGQFSEKSFQTMKTLYDFSNQLKSHYLKYPETPEGIAAWGAVQKAMWGY</sequence>